<evidence type="ECO:0000313" key="2">
    <source>
        <dbReference type="EMBL" id="OGY99577.1"/>
    </source>
</evidence>
<organism evidence="2 3">
    <name type="scientific">Candidatus Liptonbacteria bacterium RIFCSPLOWO2_01_FULL_52_25</name>
    <dbReference type="NCBI Taxonomy" id="1798650"/>
    <lineage>
        <taxon>Bacteria</taxon>
        <taxon>Candidatus Liptoniibacteriota</taxon>
    </lineage>
</organism>
<dbReference type="STRING" id="1798650.A2945_02945"/>
<feature type="region of interest" description="Disordered" evidence="1">
    <location>
        <begin position="57"/>
        <end position="84"/>
    </location>
</feature>
<proteinExistence type="predicted"/>
<name>A0A1G2CGP1_9BACT</name>
<dbReference type="EMBL" id="MHLA01000014">
    <property type="protein sequence ID" value="OGY99577.1"/>
    <property type="molecule type" value="Genomic_DNA"/>
</dbReference>
<dbReference type="Proteomes" id="UP000178880">
    <property type="component" value="Unassembled WGS sequence"/>
</dbReference>
<accession>A0A1G2CGP1</accession>
<evidence type="ECO:0000313" key="3">
    <source>
        <dbReference type="Proteomes" id="UP000178880"/>
    </source>
</evidence>
<feature type="compositionally biased region" description="Basic and acidic residues" evidence="1">
    <location>
        <begin position="57"/>
        <end position="77"/>
    </location>
</feature>
<reference evidence="2 3" key="1">
    <citation type="journal article" date="2016" name="Nat. Commun.">
        <title>Thousands of microbial genomes shed light on interconnected biogeochemical processes in an aquifer system.</title>
        <authorList>
            <person name="Anantharaman K."/>
            <person name="Brown C.T."/>
            <person name="Hug L.A."/>
            <person name="Sharon I."/>
            <person name="Castelle C.J."/>
            <person name="Probst A.J."/>
            <person name="Thomas B.C."/>
            <person name="Singh A."/>
            <person name="Wilkins M.J."/>
            <person name="Karaoz U."/>
            <person name="Brodie E.L."/>
            <person name="Williams K.H."/>
            <person name="Hubbard S.S."/>
            <person name="Banfield J.F."/>
        </authorList>
    </citation>
    <scope>NUCLEOTIDE SEQUENCE [LARGE SCALE GENOMIC DNA]</scope>
</reference>
<dbReference type="AlphaFoldDB" id="A0A1G2CGP1"/>
<gene>
    <name evidence="2" type="ORF">A2945_02945</name>
</gene>
<sequence length="108" mass="12223">MKEPRGFENSFPKPETSNARDEIILKAIEMQAFKDIVVRASDKIEAIREVRAKLEEEFPETKDIPQEKPGSDADNRVGARLKNPLGATKPANDFFIAKAIVDKLRKEK</sequence>
<evidence type="ECO:0000256" key="1">
    <source>
        <dbReference type="SAM" id="MobiDB-lite"/>
    </source>
</evidence>
<protein>
    <submittedName>
        <fullName evidence="2">Uncharacterized protein</fullName>
    </submittedName>
</protein>
<comment type="caution">
    <text evidence="2">The sequence shown here is derived from an EMBL/GenBank/DDBJ whole genome shotgun (WGS) entry which is preliminary data.</text>
</comment>